<dbReference type="Proteomes" id="UP000225706">
    <property type="component" value="Unassembled WGS sequence"/>
</dbReference>
<organism evidence="2 3">
    <name type="scientific">Stylophora pistillata</name>
    <name type="common">Smooth cauliflower coral</name>
    <dbReference type="NCBI Taxonomy" id="50429"/>
    <lineage>
        <taxon>Eukaryota</taxon>
        <taxon>Metazoa</taxon>
        <taxon>Cnidaria</taxon>
        <taxon>Anthozoa</taxon>
        <taxon>Hexacorallia</taxon>
        <taxon>Scleractinia</taxon>
        <taxon>Astrocoeniina</taxon>
        <taxon>Pocilloporidae</taxon>
        <taxon>Stylophora</taxon>
    </lineage>
</organism>
<dbReference type="EMBL" id="LSMT01000151">
    <property type="protein sequence ID" value="PFX25462.1"/>
    <property type="molecule type" value="Genomic_DNA"/>
</dbReference>
<evidence type="ECO:0008006" key="4">
    <source>
        <dbReference type="Google" id="ProtNLM"/>
    </source>
</evidence>
<feature type="transmembrane region" description="Helical" evidence="1">
    <location>
        <begin position="12"/>
        <end position="29"/>
    </location>
</feature>
<keyword evidence="1" id="KW-0472">Membrane</keyword>
<protein>
    <recommendedName>
        <fullName evidence="4">Protein CEBPZOS</fullName>
    </recommendedName>
</protein>
<dbReference type="PANTHER" id="PTHR38001:SF1">
    <property type="entry name" value="PROTEIN CEBPZOS"/>
    <property type="match status" value="1"/>
</dbReference>
<reference evidence="3" key="1">
    <citation type="journal article" date="2017" name="bioRxiv">
        <title>Comparative analysis of the genomes of Stylophora pistillata and Acropora digitifera provides evidence for extensive differences between species of corals.</title>
        <authorList>
            <person name="Voolstra C.R."/>
            <person name="Li Y."/>
            <person name="Liew Y.J."/>
            <person name="Baumgarten S."/>
            <person name="Zoccola D."/>
            <person name="Flot J.-F."/>
            <person name="Tambutte S."/>
            <person name="Allemand D."/>
            <person name="Aranda M."/>
        </authorList>
    </citation>
    <scope>NUCLEOTIDE SEQUENCE [LARGE SCALE GENOMIC DNA]</scope>
</reference>
<keyword evidence="1" id="KW-0812">Transmembrane</keyword>
<keyword evidence="3" id="KW-1185">Reference proteome</keyword>
<evidence type="ECO:0000313" key="2">
    <source>
        <dbReference type="EMBL" id="PFX25462.1"/>
    </source>
</evidence>
<evidence type="ECO:0000256" key="1">
    <source>
        <dbReference type="SAM" id="Phobius"/>
    </source>
</evidence>
<comment type="caution">
    <text evidence="2">The sequence shown here is derived from an EMBL/GenBank/DDBJ whole genome shotgun (WGS) entry which is preliminary data.</text>
</comment>
<dbReference type="AlphaFoldDB" id="A0A2B4SAA8"/>
<gene>
    <name evidence="2" type="ORF">AWC38_SpisGene9927</name>
</gene>
<accession>A0A2B4SAA8</accession>
<keyword evidence="1" id="KW-1133">Transmembrane helix</keyword>
<dbReference type="PANTHER" id="PTHR38001">
    <property type="entry name" value="PROTEIN CEBPZOS"/>
    <property type="match status" value="1"/>
</dbReference>
<sequence>MAGKSGWRRLFKAAIVGEVVLLIGSYRVWHQMNTSRDYRKWMDDNYPAILEGFYRSAELGGYSGAREADAEAWGK</sequence>
<name>A0A2B4SAA8_STYPI</name>
<evidence type="ECO:0000313" key="3">
    <source>
        <dbReference type="Proteomes" id="UP000225706"/>
    </source>
</evidence>
<proteinExistence type="predicted"/>
<dbReference type="InterPro" id="IPR037764">
    <property type="entry name" value="CEBPZOS"/>
</dbReference>
<dbReference type="OrthoDB" id="5804148at2759"/>